<evidence type="ECO:0000313" key="1">
    <source>
        <dbReference type="EMBL" id="EEG35473.1"/>
    </source>
</evidence>
<evidence type="ECO:0000313" key="2">
    <source>
        <dbReference type="Proteomes" id="UP000003174"/>
    </source>
</evidence>
<name>C0EZ38_9FIRM</name>
<dbReference type="eggNOG" id="ENOG502ZVRZ">
    <property type="taxonomic scope" value="Bacteria"/>
</dbReference>
<reference evidence="1 2" key="1">
    <citation type="submission" date="2009-01" db="EMBL/GenBank/DDBJ databases">
        <authorList>
            <person name="Fulton L."/>
            <person name="Clifton S."/>
            <person name="Fulton B."/>
            <person name="Xu J."/>
            <person name="Minx P."/>
            <person name="Pepin K.H."/>
            <person name="Johnson M."/>
            <person name="Bhonagiri V."/>
            <person name="Nash W.E."/>
            <person name="Mardis E.R."/>
            <person name="Wilson R.K."/>
        </authorList>
    </citation>
    <scope>NUCLEOTIDE SEQUENCE [LARGE SCALE GENOMIC DNA]</scope>
    <source>
        <strain evidence="1 2">DSM 3353</strain>
    </source>
</reference>
<reference evidence="1 2" key="2">
    <citation type="submission" date="2009-02" db="EMBL/GenBank/DDBJ databases">
        <title>Draft genome sequence of Eubacterium hallii (DSM 3353).</title>
        <authorList>
            <person name="Sudarsanam P."/>
            <person name="Ley R."/>
            <person name="Guruge J."/>
            <person name="Turnbaugh P.J."/>
            <person name="Mahowald M."/>
            <person name="Liep D."/>
            <person name="Gordon J."/>
        </authorList>
    </citation>
    <scope>NUCLEOTIDE SEQUENCE [LARGE SCALE GENOMIC DNA]</scope>
    <source>
        <strain evidence="1 2">DSM 3353</strain>
    </source>
</reference>
<dbReference type="EMBL" id="ACEP01000119">
    <property type="protein sequence ID" value="EEG35473.1"/>
    <property type="molecule type" value="Genomic_DNA"/>
</dbReference>
<protein>
    <submittedName>
        <fullName evidence="1">Uncharacterized protein</fullName>
    </submittedName>
</protein>
<dbReference type="GeneID" id="75049061"/>
<sequence length="580" mass="67987">MDIKISFDKTAFQCKPTNRQTAFMKKRLPKEEDYYDIKTIAERIGNHGHSFLPATFEGLASKQENFEQCQLFGIDFDDEPDYEKIKKKLMEYHLPIVFSYHTFSSTPEHPKYRIILCHIVPITEKWLADMILKMLKKMFPEADKHCFETARLFYGGKGLIEFHEVIEETGENTFNVYNLIQEFEKFLYIHDSRNFSRNLKLFARNYKLNIHNNHFDIYEYNTQRGCISTDPNTNEEKIGSNIKYELYIPNTSSKIIFYELQEEAVKKESSSQRIRKKSAITIMKKVSNDKICNCCRLWRDFINGEPLDHNTRFSLATNIRFLTGYQKKFFDTLNKYYPDTDISKWKGYFNYMKRQNYNPTGCNDCKYKDTCNHKTNLLETLCGRKQITYFNKQSFISVDESVAQVSSELNAALKKNTTNIHLIPGQTGIGKTTIYVKLIKSRPRKKPFLIAVPTNNLKSELVQKIGRDKVLEIPSFEDLPLPPELRQTIEKNYSMGFINDALESIKTYSHNSKDNSIFMNYLHPETALAHSSKCVIMTHARFLTLPNRVLKNFEVLIDEDILYTMLTRTALFKFLLSKKL</sequence>
<dbReference type="InterPro" id="IPR027417">
    <property type="entry name" value="P-loop_NTPase"/>
</dbReference>
<dbReference type="RefSeq" id="WP_005350091.1">
    <property type="nucleotide sequence ID" value="NZ_ACEP01000119.1"/>
</dbReference>
<dbReference type="SUPFAM" id="SSF52540">
    <property type="entry name" value="P-loop containing nucleoside triphosphate hydrolases"/>
    <property type="match status" value="1"/>
</dbReference>
<dbReference type="AlphaFoldDB" id="C0EZ38"/>
<organism evidence="1 2">
    <name type="scientific">Anaerobutyricum hallii DSM 3353</name>
    <dbReference type="NCBI Taxonomy" id="411469"/>
    <lineage>
        <taxon>Bacteria</taxon>
        <taxon>Bacillati</taxon>
        <taxon>Bacillota</taxon>
        <taxon>Clostridia</taxon>
        <taxon>Lachnospirales</taxon>
        <taxon>Lachnospiraceae</taxon>
        <taxon>Anaerobutyricum</taxon>
    </lineage>
</organism>
<comment type="caution">
    <text evidence="1">The sequence shown here is derived from an EMBL/GenBank/DDBJ whole genome shotgun (WGS) entry which is preliminary data.</text>
</comment>
<accession>C0EZ38</accession>
<dbReference type="Proteomes" id="UP000003174">
    <property type="component" value="Unassembled WGS sequence"/>
</dbReference>
<dbReference type="Gene3D" id="3.40.50.300">
    <property type="entry name" value="P-loop containing nucleotide triphosphate hydrolases"/>
    <property type="match status" value="1"/>
</dbReference>
<proteinExistence type="predicted"/>
<gene>
    <name evidence="1" type="ORF">EUBHAL_02694</name>
</gene>